<sequence>MNPQQENDSFRAESSIELGNGTGMDYTKDFIYGSDQSQYAEPEEAGEEIEG</sequence>
<organism evidence="2 3">
    <name type="scientific">Paenibacillus filicis</name>
    <dbReference type="NCBI Taxonomy" id="669464"/>
    <lineage>
        <taxon>Bacteria</taxon>
        <taxon>Bacillati</taxon>
        <taxon>Bacillota</taxon>
        <taxon>Bacilli</taxon>
        <taxon>Bacillales</taxon>
        <taxon>Paenibacillaceae</taxon>
        <taxon>Paenibacillus</taxon>
    </lineage>
</organism>
<evidence type="ECO:0000313" key="2">
    <source>
        <dbReference type="EMBL" id="MEK8132502.1"/>
    </source>
</evidence>
<keyword evidence="3" id="KW-1185">Reference proteome</keyword>
<gene>
    <name evidence="2" type="ORF">WMW72_31860</name>
</gene>
<name>A0ABU9DUE7_9BACL</name>
<feature type="compositionally biased region" description="Acidic residues" evidence="1">
    <location>
        <begin position="41"/>
        <end position="51"/>
    </location>
</feature>
<evidence type="ECO:0000313" key="3">
    <source>
        <dbReference type="Proteomes" id="UP001469365"/>
    </source>
</evidence>
<evidence type="ECO:0000256" key="1">
    <source>
        <dbReference type="SAM" id="MobiDB-lite"/>
    </source>
</evidence>
<accession>A0ABU9DUE7</accession>
<reference evidence="2 3" key="1">
    <citation type="submission" date="2024-04" db="EMBL/GenBank/DDBJ databases">
        <title>draft genome sequnece of Paenibacillus filicis.</title>
        <authorList>
            <person name="Kim D.-U."/>
        </authorList>
    </citation>
    <scope>NUCLEOTIDE SEQUENCE [LARGE SCALE GENOMIC DNA]</scope>
    <source>
        <strain evidence="2 3">KACC14197</strain>
    </source>
</reference>
<proteinExistence type="predicted"/>
<dbReference type="Proteomes" id="UP001469365">
    <property type="component" value="Unassembled WGS sequence"/>
</dbReference>
<protein>
    <recommendedName>
        <fullName evidence="4">DUF4025 domain-containing protein</fullName>
    </recommendedName>
</protein>
<feature type="region of interest" description="Disordered" evidence="1">
    <location>
        <begin position="1"/>
        <end position="51"/>
    </location>
</feature>
<dbReference type="RefSeq" id="WP_341419636.1">
    <property type="nucleotide sequence ID" value="NZ_JBBPCC010000031.1"/>
</dbReference>
<dbReference type="EMBL" id="JBBPCC010000031">
    <property type="protein sequence ID" value="MEK8132502.1"/>
    <property type="molecule type" value="Genomic_DNA"/>
</dbReference>
<comment type="caution">
    <text evidence="2">The sequence shown here is derived from an EMBL/GenBank/DDBJ whole genome shotgun (WGS) entry which is preliminary data.</text>
</comment>
<evidence type="ECO:0008006" key="4">
    <source>
        <dbReference type="Google" id="ProtNLM"/>
    </source>
</evidence>